<keyword evidence="9" id="KW-0560">Oxidoreductase</keyword>
<dbReference type="PANTHER" id="PTHR31388">
    <property type="entry name" value="PEROXIDASE 72-RELATED"/>
    <property type="match status" value="1"/>
</dbReference>
<sequence>MASLRYLLAAALVVAFVLEGSSPAQAQLSPFFYSSTCPNVTNIIREVLKNAFLSDIRIGASLIRLHFHDCFVNGCDASILLDNTTTIVSEKFAGPNINSARGFEVVDDMKAAVERACPGVVSCADILTIAAEESVALSGGPSWTNLLGRRDSRTANRTLANENLPGPNNTLTRLKDRFRNVGLNDNFDLVALSGAHTFGRAQCRTFSDRLFNFNNTGNPDPTLNTTLLQQLRQLCPQGGNGSVLTNLDVTTPDLFDNKYFFNLQIRKGLLQSDQELFSTPGADTAAIVNVFSSNQAAFFQSFVISMIRMGNLRPLTGNQGEIRLNCRRVNGNSNIETRSSSEDKMASLRYLLAAALLVAFVLEGSPSQAQLSPSFYSSTCPNVLNTIEDVLKKAFSSDIRIGASLIRLHFHDCFVDGCDASILLDSTNTIDSEKFAAPNNNSARGFEVIDNMKAAVERACPRVVSCADILTIAAERSVALSGGPSWAVPLGRRDSRTANRALANQNLPGPFDTLDELKSSFRNVGLNDKLDLVALSGAHTFGRAQCQFFRGRLYDFNNTGKPDPTLDATFLQQLRKLCPQGGNGGVLANFDVTTPDVFDNKYFSNLRGRKGLLQSDQELFSTPGADTAAIVEDFGRNQNAFFKNFVTSMIRMGNLKPLTGNQGEIRLNCRRVNGNSNIATRSSSSEAALVVAIALEGSSPSQAQLSPFFYSSTCPNVTNIIRGVLQKAFLSDIRIGASLIRLHFHDCFVNGCDASVLLDNTTTIDSEKFAAPNNNSARGFEVIDQMKAAVEKACPRVVSCADILTIAAEQSVALSGGPSWTNLLGRRDSRTANRTLANQNLPSPFDTLDRLKASFRNVGLNDNFDLVALSGAHTFGRAQCRFFSVRLFNFNNTGNPDPTLDATFLQQLRQLCPQGGNGSVLTNLDVTTPNVFDNKYFSNLRNRKGLLQSDQELFSTPGADTIDIVNVFRKNQAAFFKSFVTSMIRMGNLKPLTGNEGEIRLNCRRVNGNSNIQLSFSRLCLTNHHLKLSLRQIFTTPHALMHQTSFWNAFNSDIRITASLIRLHFHDCFVNGCDGSILLDNVANDTSIDSEKFSMANNNSARGFEVVDAMKAALESACPGIVSCADILAIASEQSVNLSGGPSWTVPLGRRDGRTANRSLADQNLPTPFQTLDLLKGRFTNVGLNDNTDLVALSGAHTFGRAQCQFFSQRLFNFNGTGNPDPTLNATLLAQLQQLCPQGGNGSVLTNLDLSTPDGFDNDYFSNLQANNGLLQSDQELFSTPGADTIPIVNNFSSNETAFFESFAVSMIRMGNLSLLTGTQGEIRSNCRRVNANNLSTRSSSDGGLVSSI</sequence>
<feature type="binding site" evidence="15">
    <location>
        <position position="842"/>
    </location>
    <ligand>
        <name>substrate</name>
    </ligand>
</feature>
<feature type="site" description="Transition state stabilizer" evidence="17">
    <location>
        <position position="741"/>
    </location>
</feature>
<dbReference type="SUPFAM" id="SSF48113">
    <property type="entry name" value="Heme-dependent peroxidases"/>
    <property type="match status" value="4"/>
</dbReference>
<dbReference type="Proteomes" id="UP000236630">
    <property type="component" value="Unassembled WGS sequence"/>
</dbReference>
<feature type="domain" description="Plant heme peroxidase family profile" evidence="20">
    <location>
        <begin position="704"/>
        <end position="1007"/>
    </location>
</feature>
<dbReference type="EMBL" id="BDQV01000057">
    <property type="protein sequence ID" value="GAY49986.1"/>
    <property type="molecule type" value="Genomic_DNA"/>
</dbReference>
<comment type="cofactor">
    <cofactor evidence="16">
        <name>heme b</name>
        <dbReference type="ChEBI" id="CHEBI:60344"/>
    </cofactor>
    <text evidence="16">Binds 1 heme b (iron(II)-protoporphyrin IX) group per subunit.</text>
</comment>
<dbReference type="InterPro" id="IPR033905">
    <property type="entry name" value="Secretory_peroxidase"/>
</dbReference>
<evidence type="ECO:0000256" key="16">
    <source>
        <dbReference type="PIRSR" id="PIRSR600823-3"/>
    </source>
</evidence>
<evidence type="ECO:0000256" key="11">
    <source>
        <dbReference type="ARBA" id="ARBA00023157"/>
    </source>
</evidence>
<feature type="active site" description="Proton acceptor" evidence="14">
    <location>
        <position position="745"/>
    </location>
</feature>
<protein>
    <recommendedName>
        <fullName evidence="4">peroxidase</fullName>
        <ecNumber evidence="4">1.11.1.7</ecNumber>
    </recommendedName>
</protein>
<evidence type="ECO:0000256" key="2">
    <source>
        <dbReference type="ARBA" id="ARBA00002322"/>
    </source>
</evidence>
<dbReference type="CDD" id="cd00693">
    <property type="entry name" value="secretory_peroxidase"/>
    <property type="match status" value="4"/>
</dbReference>
<keyword evidence="12" id="KW-0325">Glycoprotein</keyword>
<comment type="caution">
    <text evidence="21">The sequence shown here is derived from an EMBL/GenBank/DDBJ whole genome shotgun (WGS) entry which is preliminary data.</text>
</comment>
<evidence type="ECO:0000259" key="20">
    <source>
        <dbReference type="PROSITE" id="PS50873"/>
    </source>
</evidence>
<feature type="binding site" evidence="16">
    <location>
        <position position="933"/>
    </location>
    <ligand>
        <name>Ca(2+)</name>
        <dbReference type="ChEBI" id="CHEBI:29108"/>
        <label>2</label>
    </ligand>
</feature>
<dbReference type="PRINTS" id="PR00458">
    <property type="entry name" value="PEROXIDASE"/>
</dbReference>
<evidence type="ECO:0000256" key="5">
    <source>
        <dbReference type="ARBA" id="ARBA00022559"/>
    </source>
</evidence>
<feature type="disulfide bond" evidence="18">
    <location>
        <begin position="800"/>
        <end position="1003"/>
    </location>
</feature>
<feature type="chain" id="PRO_5014175956" description="peroxidase" evidence="19">
    <location>
        <begin position="27"/>
        <end position="1349"/>
    </location>
</feature>
<name>A0A2H5PC88_CITUN</name>
<feature type="binding site" evidence="16">
    <location>
        <position position="925"/>
    </location>
    <ligand>
        <name>Ca(2+)</name>
        <dbReference type="ChEBI" id="CHEBI:29108"/>
        <label>2</label>
    </ligand>
</feature>
<evidence type="ECO:0000313" key="22">
    <source>
        <dbReference type="Proteomes" id="UP000236630"/>
    </source>
</evidence>
<evidence type="ECO:0000256" key="14">
    <source>
        <dbReference type="PIRSR" id="PIRSR600823-1"/>
    </source>
</evidence>
<dbReference type="GO" id="GO:0046872">
    <property type="term" value="F:metal ion binding"/>
    <property type="evidence" value="ECO:0007669"/>
    <property type="project" value="UniProtKB-KW"/>
</dbReference>
<feature type="binding site" evidence="16">
    <location>
        <position position="749"/>
    </location>
    <ligand>
        <name>Ca(2+)</name>
        <dbReference type="ChEBI" id="CHEBI:29108"/>
        <label>1</label>
    </ligand>
</feature>
<dbReference type="Gene3D" id="1.10.520.10">
    <property type="match status" value="4"/>
</dbReference>
<dbReference type="GO" id="GO:0042744">
    <property type="term" value="P:hydrogen peroxide catabolic process"/>
    <property type="evidence" value="ECO:0007669"/>
    <property type="project" value="UniProtKB-KW"/>
</dbReference>
<proteinExistence type="inferred from homology"/>
<dbReference type="PANTHER" id="PTHR31388:SF270">
    <property type="entry name" value="PEROXIDASE 22-RELATED"/>
    <property type="match status" value="1"/>
</dbReference>
<feature type="binding site" evidence="16">
    <location>
        <position position="767"/>
    </location>
    <ligand>
        <name>Ca(2+)</name>
        <dbReference type="ChEBI" id="CHEBI:29108"/>
        <label>1</label>
    </ligand>
</feature>
<feature type="binding site" description="axial binding residue" evidence="16">
    <location>
        <position position="873"/>
    </location>
    <ligand>
        <name>heme b</name>
        <dbReference type="ChEBI" id="CHEBI:60344"/>
    </ligand>
    <ligandPart>
        <name>Fe</name>
        <dbReference type="ChEBI" id="CHEBI:18248"/>
    </ligandPart>
</feature>
<feature type="domain" description="Plant heme peroxidase family profile" evidence="20">
    <location>
        <begin position="370"/>
        <end position="673"/>
    </location>
</feature>
<evidence type="ECO:0000256" key="10">
    <source>
        <dbReference type="ARBA" id="ARBA00023004"/>
    </source>
</evidence>
<dbReference type="InterPro" id="IPR002016">
    <property type="entry name" value="Haem_peroxidase"/>
</dbReference>
<accession>A0A2H5PC88</accession>
<gene>
    <name evidence="21" type="ORF">CUMW_123240</name>
</gene>
<dbReference type="InterPro" id="IPR019793">
    <property type="entry name" value="Peroxidases_heam-ligand_BS"/>
</dbReference>
<evidence type="ECO:0000256" key="17">
    <source>
        <dbReference type="PIRSR" id="PIRSR600823-4"/>
    </source>
</evidence>
<reference evidence="21 22" key="1">
    <citation type="journal article" date="2017" name="Front. Genet.">
        <title>Draft sequencing of the heterozygous diploid genome of Satsuma (Citrus unshiu Marc.) using a hybrid assembly approach.</title>
        <authorList>
            <person name="Shimizu T."/>
            <person name="Tanizawa Y."/>
            <person name="Mochizuki T."/>
            <person name="Nagasaki H."/>
            <person name="Yoshioka T."/>
            <person name="Toyoda A."/>
            <person name="Fujiyama A."/>
            <person name="Kaminuma E."/>
            <person name="Nakamura Y."/>
        </authorList>
    </citation>
    <scope>NUCLEOTIDE SEQUENCE [LARGE SCALE GENOMIC DNA]</scope>
    <source>
        <strain evidence="22">cv. Miyagawa wase</strain>
    </source>
</reference>
<evidence type="ECO:0000256" key="1">
    <source>
        <dbReference type="ARBA" id="ARBA00000189"/>
    </source>
</evidence>
<feature type="disulfide bond" evidence="18">
    <location>
        <begin position="714"/>
        <end position="794"/>
    </location>
</feature>
<keyword evidence="13" id="KW-0376">Hydrogen peroxide</keyword>
<evidence type="ECO:0000256" key="4">
    <source>
        <dbReference type="ARBA" id="ARBA00012313"/>
    </source>
</evidence>
<dbReference type="Gene3D" id="1.10.420.10">
    <property type="entry name" value="Peroxidase, domain 2"/>
    <property type="match status" value="4"/>
</dbReference>
<evidence type="ECO:0000256" key="7">
    <source>
        <dbReference type="ARBA" id="ARBA00022723"/>
    </source>
</evidence>
<comment type="function">
    <text evidence="2">Removal of H(2)O(2), oxidation of toxic reductants, biosynthesis and degradation of lignin, suberization, auxin catabolism, response to environmental stresses such as wounding, pathogen attack and oxidative stress. These functions might be dependent on each isozyme/isoform in each plant tissue.</text>
</comment>
<dbReference type="InterPro" id="IPR010255">
    <property type="entry name" value="Haem_peroxidase_sf"/>
</dbReference>
<comment type="cofactor">
    <cofactor evidence="16">
        <name>Ca(2+)</name>
        <dbReference type="ChEBI" id="CHEBI:29108"/>
    </cofactor>
    <text evidence="16">Binds 2 calcium ions per subunit.</text>
</comment>
<dbReference type="InterPro" id="IPR019794">
    <property type="entry name" value="Peroxidases_AS"/>
</dbReference>
<feature type="binding site" evidence="16">
    <location>
        <position position="753"/>
    </location>
    <ligand>
        <name>Ca(2+)</name>
        <dbReference type="ChEBI" id="CHEBI:29108"/>
        <label>1</label>
    </ligand>
</feature>
<dbReference type="GO" id="GO:0006979">
    <property type="term" value="P:response to oxidative stress"/>
    <property type="evidence" value="ECO:0007669"/>
    <property type="project" value="InterPro"/>
</dbReference>
<keyword evidence="6" id="KW-0349">Heme</keyword>
<evidence type="ECO:0000256" key="12">
    <source>
        <dbReference type="ARBA" id="ARBA00023180"/>
    </source>
</evidence>
<organism evidence="21 22">
    <name type="scientific">Citrus unshiu</name>
    <name type="common">Satsuma mandarin</name>
    <name type="synonym">Citrus nobilis var. unshiu</name>
    <dbReference type="NCBI Taxonomy" id="55188"/>
    <lineage>
        <taxon>Eukaryota</taxon>
        <taxon>Viridiplantae</taxon>
        <taxon>Streptophyta</taxon>
        <taxon>Embryophyta</taxon>
        <taxon>Tracheophyta</taxon>
        <taxon>Spermatophyta</taxon>
        <taxon>Magnoliopsida</taxon>
        <taxon>eudicotyledons</taxon>
        <taxon>Gunneridae</taxon>
        <taxon>Pentapetalae</taxon>
        <taxon>rosids</taxon>
        <taxon>malvids</taxon>
        <taxon>Sapindales</taxon>
        <taxon>Rutaceae</taxon>
        <taxon>Aurantioideae</taxon>
        <taxon>Citrus</taxon>
    </lineage>
</organism>
<dbReference type="STRING" id="55188.A0A2H5PC88"/>
<keyword evidence="5" id="KW-0575">Peroxidase</keyword>
<evidence type="ECO:0000256" key="6">
    <source>
        <dbReference type="ARBA" id="ARBA00022617"/>
    </source>
</evidence>
<dbReference type="GO" id="GO:0020037">
    <property type="term" value="F:heme binding"/>
    <property type="evidence" value="ECO:0007669"/>
    <property type="project" value="InterPro"/>
</dbReference>
<dbReference type="PROSITE" id="PS00436">
    <property type="entry name" value="PEROXIDASE_2"/>
    <property type="match status" value="4"/>
</dbReference>
<comment type="catalytic activity">
    <reaction evidence="1">
        <text>2 a phenolic donor + H2O2 = 2 a phenolic radical donor + 2 H2O</text>
        <dbReference type="Rhea" id="RHEA:56136"/>
        <dbReference type="ChEBI" id="CHEBI:15377"/>
        <dbReference type="ChEBI" id="CHEBI:16240"/>
        <dbReference type="ChEBI" id="CHEBI:139520"/>
        <dbReference type="ChEBI" id="CHEBI:139521"/>
        <dbReference type="EC" id="1.11.1.7"/>
    </reaction>
</comment>
<feature type="domain" description="Plant heme peroxidase family profile" evidence="20">
    <location>
        <begin position="27"/>
        <end position="330"/>
    </location>
</feature>
<evidence type="ECO:0000256" key="13">
    <source>
        <dbReference type="ARBA" id="ARBA00023324"/>
    </source>
</evidence>
<evidence type="ECO:0000256" key="15">
    <source>
        <dbReference type="PIRSR" id="PIRSR600823-2"/>
    </source>
</evidence>
<keyword evidence="10 16" id="KW-0408">Iron</keyword>
<keyword evidence="11 18" id="KW-1015">Disulfide bond</keyword>
<dbReference type="PRINTS" id="PR00461">
    <property type="entry name" value="PLPEROXIDASE"/>
</dbReference>
<dbReference type="PROSITE" id="PS00435">
    <property type="entry name" value="PEROXIDASE_1"/>
    <property type="match status" value="4"/>
</dbReference>
<dbReference type="InterPro" id="IPR000823">
    <property type="entry name" value="Peroxidase_pln"/>
</dbReference>
<feature type="binding site" evidence="16">
    <location>
        <position position="755"/>
    </location>
    <ligand>
        <name>Ca(2+)</name>
        <dbReference type="ChEBI" id="CHEBI:29108"/>
        <label>1</label>
    </ligand>
</feature>
<feature type="domain" description="Plant heme peroxidase family profile" evidence="20">
    <location>
        <begin position="1048"/>
        <end position="1331"/>
    </location>
</feature>
<feature type="disulfide bond" evidence="18">
    <location>
        <begin position="747"/>
        <end position="752"/>
    </location>
</feature>
<dbReference type="GO" id="GO:0140825">
    <property type="term" value="F:lactoperoxidase activity"/>
    <property type="evidence" value="ECO:0007669"/>
    <property type="project" value="UniProtKB-EC"/>
</dbReference>
<evidence type="ECO:0000256" key="8">
    <source>
        <dbReference type="ARBA" id="ARBA00022837"/>
    </source>
</evidence>
<dbReference type="Pfam" id="PF00141">
    <property type="entry name" value="peroxidase"/>
    <property type="match status" value="4"/>
</dbReference>
<feature type="signal peptide" evidence="19">
    <location>
        <begin position="1"/>
        <end position="26"/>
    </location>
</feature>
<evidence type="ECO:0000313" key="21">
    <source>
        <dbReference type="EMBL" id="GAY49986.1"/>
    </source>
</evidence>
<keyword evidence="19" id="KW-0732">Signal</keyword>
<feature type="binding site" evidence="16">
    <location>
        <position position="751"/>
    </location>
    <ligand>
        <name>Ca(2+)</name>
        <dbReference type="ChEBI" id="CHEBI:29108"/>
        <label>1</label>
    </ligand>
</feature>
<keyword evidence="8 16" id="KW-0106">Calcium</keyword>
<keyword evidence="22" id="KW-1185">Reference proteome</keyword>
<feature type="binding site" evidence="16">
    <location>
        <position position="746"/>
    </location>
    <ligand>
        <name>Ca(2+)</name>
        <dbReference type="ChEBI" id="CHEBI:29108"/>
        <label>1</label>
    </ligand>
</feature>
<feature type="disulfide bond" evidence="18">
    <location>
        <begin position="880"/>
        <end position="912"/>
    </location>
</feature>
<dbReference type="PROSITE" id="PS50873">
    <property type="entry name" value="PEROXIDASE_4"/>
    <property type="match status" value="4"/>
</dbReference>
<keyword evidence="7 16" id="KW-0479">Metal-binding</keyword>
<dbReference type="FunFam" id="1.10.420.10:FF:000001">
    <property type="entry name" value="Peroxidase"/>
    <property type="match status" value="4"/>
</dbReference>
<feature type="binding site" evidence="16">
    <location>
        <position position="928"/>
    </location>
    <ligand>
        <name>Ca(2+)</name>
        <dbReference type="ChEBI" id="CHEBI:29108"/>
        <label>2</label>
    </ligand>
</feature>
<evidence type="ECO:0000256" key="19">
    <source>
        <dbReference type="SAM" id="SignalP"/>
    </source>
</evidence>
<feature type="binding site" evidence="16">
    <location>
        <position position="874"/>
    </location>
    <ligand>
        <name>Ca(2+)</name>
        <dbReference type="ChEBI" id="CHEBI:29108"/>
        <label>2</label>
    </ligand>
</feature>
<dbReference type="FunFam" id="1.10.520.10:FF:000009">
    <property type="entry name" value="Peroxidase"/>
    <property type="match status" value="1"/>
</dbReference>
<dbReference type="FunFam" id="1.10.520.10:FF:000001">
    <property type="entry name" value="Peroxidase"/>
    <property type="match status" value="2"/>
</dbReference>
<comment type="similarity">
    <text evidence="3">Belongs to the peroxidase family. Ascorbate peroxidase subfamily.</text>
</comment>
<evidence type="ECO:0000256" key="9">
    <source>
        <dbReference type="ARBA" id="ARBA00023002"/>
    </source>
</evidence>
<evidence type="ECO:0000256" key="3">
    <source>
        <dbReference type="ARBA" id="ARBA00006873"/>
    </source>
</evidence>
<dbReference type="EC" id="1.11.1.7" evidence="4"/>
<evidence type="ECO:0000256" key="18">
    <source>
        <dbReference type="PIRSR" id="PIRSR600823-5"/>
    </source>
</evidence>